<reference evidence="1 2" key="2">
    <citation type="submission" date="2018-03" db="EMBL/GenBank/DDBJ databases">
        <authorList>
            <person name="Keele B.F."/>
        </authorList>
    </citation>
    <scope>NUCLEOTIDE SEQUENCE [LARGE SCALE GENOMIC DNA]</scope>
    <source>
        <strain evidence="1 2">D13</strain>
    </source>
</reference>
<proteinExistence type="predicted"/>
<name>A0A2P1PP37_9GAMM</name>
<dbReference type="KEGG" id="xba:C7S18_05070"/>
<gene>
    <name evidence="1" type="ORF">C7S18_05070</name>
</gene>
<keyword evidence="2" id="KW-1185">Reference proteome</keyword>
<protein>
    <submittedName>
        <fullName evidence="1">Uncharacterized protein</fullName>
    </submittedName>
</protein>
<reference evidence="1 2" key="1">
    <citation type="submission" date="2018-03" db="EMBL/GenBank/DDBJ databases">
        <title>Ahniella affigens gen. nov., sp. nov., a gammaproteobacterium isolated from sandy soil near a stream.</title>
        <authorList>
            <person name="Ko Y."/>
            <person name="Kim J.-H."/>
        </authorList>
    </citation>
    <scope>NUCLEOTIDE SEQUENCE [LARGE SCALE GENOMIC DNA]</scope>
    <source>
        <strain evidence="1 2">D13</strain>
    </source>
</reference>
<dbReference type="Proteomes" id="UP000241074">
    <property type="component" value="Chromosome"/>
</dbReference>
<sequence>MSRATADALIRNLKLLNTKERDHLMRLAYLGQSTDYSTASVFLSAELDQCLRELGLGLSSHARCVFAGMDYHLDWLFAAAWLAMKSSSWSPPEAIPMIPIEPYKAVEGIKAIYTDFRPITGSQEDIDLVVVYDDGTKLTLLFVEAKGSAAFNWVQLARKLIRLDRILVKSKMAAQGNGLFDFHMILAAPKGKKPKSDVCLEYVRSKIEKAGQPEVYGPMLKALNRHASGLGRRLQFLPISGFPEQTYAVRRVPKTGEETHWTLKKRP</sequence>
<dbReference type="OrthoDB" id="7067315at2"/>
<dbReference type="EMBL" id="CP027860">
    <property type="protein sequence ID" value="AVP96611.1"/>
    <property type="molecule type" value="Genomic_DNA"/>
</dbReference>
<dbReference type="AlphaFoldDB" id="A0A2P1PP37"/>
<evidence type="ECO:0000313" key="2">
    <source>
        <dbReference type="Proteomes" id="UP000241074"/>
    </source>
</evidence>
<organism evidence="1 2">
    <name type="scientific">Ahniella affigens</name>
    <dbReference type="NCBI Taxonomy" id="2021234"/>
    <lineage>
        <taxon>Bacteria</taxon>
        <taxon>Pseudomonadati</taxon>
        <taxon>Pseudomonadota</taxon>
        <taxon>Gammaproteobacteria</taxon>
        <taxon>Lysobacterales</taxon>
        <taxon>Rhodanobacteraceae</taxon>
        <taxon>Ahniella</taxon>
    </lineage>
</organism>
<accession>A0A2P1PP37</accession>
<dbReference type="RefSeq" id="WP_106890539.1">
    <property type="nucleotide sequence ID" value="NZ_CP027860.1"/>
</dbReference>
<evidence type="ECO:0000313" key="1">
    <source>
        <dbReference type="EMBL" id="AVP96611.1"/>
    </source>
</evidence>